<keyword evidence="1" id="KW-1133">Transmembrane helix</keyword>
<reference evidence="3" key="1">
    <citation type="journal article" date="2019" name="Int. J. Syst. Evol. Microbiol.">
        <title>The Global Catalogue of Microorganisms (GCM) 10K type strain sequencing project: providing services to taxonomists for standard genome sequencing and annotation.</title>
        <authorList>
            <consortium name="The Broad Institute Genomics Platform"/>
            <consortium name="The Broad Institute Genome Sequencing Center for Infectious Disease"/>
            <person name="Wu L."/>
            <person name="Ma J."/>
        </authorList>
    </citation>
    <scope>NUCLEOTIDE SEQUENCE [LARGE SCALE GENOMIC DNA]</scope>
    <source>
        <strain evidence="3">JCM 14901</strain>
    </source>
</reference>
<feature type="transmembrane region" description="Helical" evidence="1">
    <location>
        <begin position="20"/>
        <end position="42"/>
    </location>
</feature>
<protein>
    <submittedName>
        <fullName evidence="2">Uncharacterized protein</fullName>
    </submittedName>
</protein>
<dbReference type="EMBL" id="BAAAOG010000003">
    <property type="protein sequence ID" value="GAA1959669.1"/>
    <property type="molecule type" value="Genomic_DNA"/>
</dbReference>
<keyword evidence="1" id="KW-0812">Transmembrane</keyword>
<dbReference type="RefSeq" id="WP_344094679.1">
    <property type="nucleotide sequence ID" value="NZ_BAAAOG010000003.1"/>
</dbReference>
<keyword evidence="1" id="KW-0472">Membrane</keyword>
<evidence type="ECO:0000256" key="1">
    <source>
        <dbReference type="SAM" id="Phobius"/>
    </source>
</evidence>
<comment type="caution">
    <text evidence="2">The sequence shown here is derived from an EMBL/GenBank/DDBJ whole genome shotgun (WGS) entry which is preliminary data.</text>
</comment>
<organism evidence="2 3">
    <name type="scientific">Microbacterium deminutum</name>
    <dbReference type="NCBI Taxonomy" id="344164"/>
    <lineage>
        <taxon>Bacteria</taxon>
        <taxon>Bacillati</taxon>
        <taxon>Actinomycetota</taxon>
        <taxon>Actinomycetes</taxon>
        <taxon>Micrococcales</taxon>
        <taxon>Microbacteriaceae</taxon>
        <taxon>Microbacterium</taxon>
    </lineage>
</organism>
<name>A0ABP5C8V0_9MICO</name>
<proteinExistence type="predicted"/>
<evidence type="ECO:0000313" key="2">
    <source>
        <dbReference type="EMBL" id="GAA1959669.1"/>
    </source>
</evidence>
<dbReference type="Proteomes" id="UP001499933">
    <property type="component" value="Unassembled WGS sequence"/>
</dbReference>
<evidence type="ECO:0000313" key="3">
    <source>
        <dbReference type="Proteomes" id="UP001499933"/>
    </source>
</evidence>
<gene>
    <name evidence="2" type="ORF">GCM10009776_22780</name>
</gene>
<sequence>METTASNPARGGMTAKPTNAVRVGATAILVAAGLAFFGVVGAGTVAHGPAPAVDIGAGHVKVHL</sequence>
<keyword evidence="3" id="KW-1185">Reference proteome</keyword>
<accession>A0ABP5C8V0</accession>